<gene>
    <name evidence="2" type="ORF">GALL_408880</name>
</gene>
<dbReference type="AlphaFoldDB" id="A0A1J5QN32"/>
<comment type="caution">
    <text evidence="2">The sequence shown here is derived from an EMBL/GenBank/DDBJ whole genome shotgun (WGS) entry which is preliminary data.</text>
</comment>
<name>A0A1J5QN32_9ZZZZ</name>
<dbReference type="NCBIfam" id="TIGR01444">
    <property type="entry name" value="fkbM_fam"/>
    <property type="match status" value="1"/>
</dbReference>
<dbReference type="SUPFAM" id="SSF53335">
    <property type="entry name" value="S-adenosyl-L-methionine-dependent methyltransferases"/>
    <property type="match status" value="1"/>
</dbReference>
<dbReference type="InterPro" id="IPR052514">
    <property type="entry name" value="SAM-dependent_MTase"/>
</dbReference>
<dbReference type="Pfam" id="PF05050">
    <property type="entry name" value="Methyltransf_21"/>
    <property type="match status" value="1"/>
</dbReference>
<sequence>MNIEGSENIYQLVNARHGWFLASPLDFYVGQAMLTYGEYGEIEWQMLDQLMPDGKDAIEVGANIGTHTVSMARKLAGMGKRLLAVEPQPVIFQNMCANLALNSLLNVIAENAACSDASGWLTFSAPDYRQQNNFGGVSMREDGNGESRVRAVRLDELVPEDFDVGLIKIDVEGFEQKVLEGATRTIARFRPVIYLENDRIDRSKALIEWLWDSNYNLWWHNPMLFNSKNFTGKRENIYPNIASFNMLAVPREIPADINGCMPVDDSDMHPLKPPPVKK</sequence>
<evidence type="ECO:0000259" key="1">
    <source>
        <dbReference type="Pfam" id="PF05050"/>
    </source>
</evidence>
<evidence type="ECO:0000313" key="2">
    <source>
        <dbReference type="EMBL" id="OIQ77421.1"/>
    </source>
</evidence>
<dbReference type="EMBL" id="MLJW01001620">
    <property type="protein sequence ID" value="OIQ77421.1"/>
    <property type="molecule type" value="Genomic_DNA"/>
</dbReference>
<reference evidence="2" key="1">
    <citation type="submission" date="2016-10" db="EMBL/GenBank/DDBJ databases">
        <title>Sequence of Gallionella enrichment culture.</title>
        <authorList>
            <person name="Poehlein A."/>
            <person name="Muehling M."/>
            <person name="Daniel R."/>
        </authorList>
    </citation>
    <scope>NUCLEOTIDE SEQUENCE</scope>
</reference>
<dbReference type="InterPro" id="IPR006342">
    <property type="entry name" value="FkbM_mtfrase"/>
</dbReference>
<feature type="domain" description="Methyltransferase FkbM" evidence="1">
    <location>
        <begin position="59"/>
        <end position="215"/>
    </location>
</feature>
<accession>A0A1J5QN32</accession>
<organism evidence="2">
    <name type="scientific">mine drainage metagenome</name>
    <dbReference type="NCBI Taxonomy" id="410659"/>
    <lineage>
        <taxon>unclassified sequences</taxon>
        <taxon>metagenomes</taxon>
        <taxon>ecological metagenomes</taxon>
    </lineage>
</organism>
<dbReference type="PANTHER" id="PTHR34203">
    <property type="entry name" value="METHYLTRANSFERASE, FKBM FAMILY PROTEIN"/>
    <property type="match status" value="1"/>
</dbReference>
<dbReference type="InterPro" id="IPR029063">
    <property type="entry name" value="SAM-dependent_MTases_sf"/>
</dbReference>
<protein>
    <recommendedName>
        <fullName evidence="1">Methyltransferase FkbM domain-containing protein</fullName>
    </recommendedName>
</protein>
<dbReference type="Gene3D" id="3.40.50.150">
    <property type="entry name" value="Vaccinia Virus protein VP39"/>
    <property type="match status" value="1"/>
</dbReference>
<dbReference type="PANTHER" id="PTHR34203:SF15">
    <property type="entry name" value="SLL1173 PROTEIN"/>
    <property type="match status" value="1"/>
</dbReference>
<proteinExistence type="predicted"/>